<dbReference type="GO" id="GO:0005829">
    <property type="term" value="C:cytosol"/>
    <property type="evidence" value="ECO:0007669"/>
    <property type="project" value="TreeGrafter"/>
</dbReference>
<protein>
    <recommendedName>
        <fullName evidence="8">DNA 3'-5' helicase</fullName>
        <ecNumber evidence="8">5.6.2.4</ecNumber>
    </recommendedName>
</protein>
<keyword evidence="11" id="KW-0472">Membrane</keyword>
<keyword evidence="6" id="KW-0413">Isomerase</keyword>
<comment type="catalytic activity">
    <reaction evidence="9">
        <text>ATP + H2O = ADP + phosphate + H(+)</text>
        <dbReference type="Rhea" id="RHEA:13065"/>
        <dbReference type="ChEBI" id="CHEBI:15377"/>
        <dbReference type="ChEBI" id="CHEBI:15378"/>
        <dbReference type="ChEBI" id="CHEBI:30616"/>
        <dbReference type="ChEBI" id="CHEBI:43474"/>
        <dbReference type="ChEBI" id="CHEBI:456216"/>
        <dbReference type="EC" id="5.6.2.4"/>
    </reaction>
</comment>
<reference evidence="13 14" key="1">
    <citation type="submission" date="2019-04" db="EMBL/GenBank/DDBJ databases">
        <title>Pedobacter sp. RP-3-15 sp. nov., isolated from Arctic soil.</title>
        <authorList>
            <person name="Dahal R.H."/>
            <person name="Kim D.-U."/>
        </authorList>
    </citation>
    <scope>NUCLEOTIDE SEQUENCE [LARGE SCALE GENOMIC DNA]</scope>
    <source>
        <strain evidence="13 14">RP-3-15</strain>
    </source>
</reference>
<evidence type="ECO:0000256" key="10">
    <source>
        <dbReference type="PROSITE-ProRule" id="PRU00560"/>
    </source>
</evidence>
<evidence type="ECO:0000313" key="14">
    <source>
        <dbReference type="Proteomes" id="UP000307244"/>
    </source>
</evidence>
<comment type="similarity">
    <text evidence="1">Belongs to the helicase family. UvrD subfamily.</text>
</comment>
<dbReference type="Pfam" id="PF13361">
    <property type="entry name" value="UvrD_C"/>
    <property type="match status" value="1"/>
</dbReference>
<evidence type="ECO:0000259" key="12">
    <source>
        <dbReference type="PROSITE" id="PS51198"/>
    </source>
</evidence>
<keyword evidence="5 10" id="KW-0067">ATP-binding</keyword>
<dbReference type="GO" id="GO:0005694">
    <property type="term" value="C:chromosome"/>
    <property type="evidence" value="ECO:0007669"/>
    <property type="project" value="InterPro"/>
</dbReference>
<evidence type="ECO:0000256" key="11">
    <source>
        <dbReference type="SAM" id="Phobius"/>
    </source>
</evidence>
<dbReference type="OrthoDB" id="9809039at2"/>
<dbReference type="InterPro" id="IPR027417">
    <property type="entry name" value="P-loop_NTPase"/>
</dbReference>
<dbReference type="GO" id="GO:0006265">
    <property type="term" value="P:DNA topological change"/>
    <property type="evidence" value="ECO:0007669"/>
    <property type="project" value="InterPro"/>
</dbReference>
<dbReference type="GO" id="GO:0016887">
    <property type="term" value="F:ATP hydrolysis activity"/>
    <property type="evidence" value="ECO:0007669"/>
    <property type="project" value="RHEA"/>
</dbReference>
<keyword evidence="14" id="KW-1185">Reference proteome</keyword>
<keyword evidence="2 10" id="KW-0547">Nucleotide-binding</keyword>
<evidence type="ECO:0000256" key="5">
    <source>
        <dbReference type="ARBA" id="ARBA00022840"/>
    </source>
</evidence>
<organism evidence="13 14">
    <name type="scientific">Pedobacter frigoris</name>
    <dbReference type="NCBI Taxonomy" id="2571272"/>
    <lineage>
        <taxon>Bacteria</taxon>
        <taxon>Pseudomonadati</taxon>
        <taxon>Bacteroidota</taxon>
        <taxon>Sphingobacteriia</taxon>
        <taxon>Sphingobacteriales</taxon>
        <taxon>Sphingobacteriaceae</taxon>
        <taxon>Pedobacter</taxon>
    </lineage>
</organism>
<dbReference type="GO" id="GO:0000725">
    <property type="term" value="P:recombinational repair"/>
    <property type="evidence" value="ECO:0007669"/>
    <property type="project" value="TreeGrafter"/>
</dbReference>
<evidence type="ECO:0000256" key="4">
    <source>
        <dbReference type="ARBA" id="ARBA00022806"/>
    </source>
</evidence>
<accession>A0A4V5P2U5</accession>
<dbReference type="Gene3D" id="3.40.50.300">
    <property type="entry name" value="P-loop containing nucleotide triphosphate hydrolases"/>
    <property type="match status" value="3"/>
</dbReference>
<dbReference type="Gene3D" id="3.30.65.10">
    <property type="entry name" value="Bacterial Topoisomerase I, domain 1"/>
    <property type="match status" value="1"/>
</dbReference>
<evidence type="ECO:0000256" key="8">
    <source>
        <dbReference type="ARBA" id="ARBA00034808"/>
    </source>
</evidence>
<dbReference type="GO" id="GO:0043138">
    <property type="term" value="F:3'-5' DNA helicase activity"/>
    <property type="evidence" value="ECO:0007669"/>
    <property type="project" value="UniProtKB-EC"/>
</dbReference>
<dbReference type="GO" id="GO:0005524">
    <property type="term" value="F:ATP binding"/>
    <property type="evidence" value="ECO:0007669"/>
    <property type="project" value="UniProtKB-UniRule"/>
</dbReference>
<dbReference type="SUPFAM" id="SSF57783">
    <property type="entry name" value="Zinc beta-ribbon"/>
    <property type="match status" value="1"/>
</dbReference>
<dbReference type="InterPro" id="IPR000212">
    <property type="entry name" value="DNA_helicase_UvrD/REP"/>
</dbReference>
<evidence type="ECO:0000256" key="6">
    <source>
        <dbReference type="ARBA" id="ARBA00023235"/>
    </source>
</evidence>
<dbReference type="Pfam" id="PF01396">
    <property type="entry name" value="Zn_ribbon_Top1"/>
    <property type="match status" value="1"/>
</dbReference>
<comment type="catalytic activity">
    <reaction evidence="7">
        <text>Couples ATP hydrolysis with the unwinding of duplex DNA by translocating in the 3'-5' direction.</text>
        <dbReference type="EC" id="5.6.2.4"/>
    </reaction>
</comment>
<dbReference type="GO" id="GO:0003916">
    <property type="term" value="F:DNA topoisomerase activity"/>
    <property type="evidence" value="ECO:0007669"/>
    <property type="project" value="InterPro"/>
</dbReference>
<dbReference type="InterPro" id="IPR014017">
    <property type="entry name" value="DNA_helicase_UvrD-like_C"/>
</dbReference>
<feature type="transmembrane region" description="Helical" evidence="11">
    <location>
        <begin position="12"/>
        <end position="32"/>
    </location>
</feature>
<evidence type="ECO:0000256" key="2">
    <source>
        <dbReference type="ARBA" id="ARBA00022741"/>
    </source>
</evidence>
<evidence type="ECO:0000313" key="13">
    <source>
        <dbReference type="EMBL" id="TKC09682.1"/>
    </source>
</evidence>
<evidence type="ECO:0000256" key="3">
    <source>
        <dbReference type="ARBA" id="ARBA00022801"/>
    </source>
</evidence>
<dbReference type="InterPro" id="IPR013986">
    <property type="entry name" value="DExx_box_DNA_helicase_dom_sf"/>
</dbReference>
<dbReference type="Gene3D" id="1.10.10.160">
    <property type="match status" value="1"/>
</dbReference>
<dbReference type="AlphaFoldDB" id="A0A4V5P2U5"/>
<gene>
    <name evidence="13" type="ORF">FA047_06270</name>
</gene>
<keyword evidence="11" id="KW-1133">Transmembrane helix</keyword>
<dbReference type="Proteomes" id="UP000307244">
    <property type="component" value="Unassembled WGS sequence"/>
</dbReference>
<sequence length="839" mass="97040">MKRAGNKISLGTIILCIISIIGLIYLYKVWIYDKRKRTKIRKMLGEIEFGIEEFSELTNLDYYFSNFSMQAFDIKFSTLRKTIPSGFKSIGLEPQESEKVSTFVNIIDNLPAHRAEYNERFVPHEIKKYTEFFSCLEEYPLSVDQMRAVVTDEDNNLVIAGAGTGKTTTISAKVAYILEKGLAGPEEMLIISFTQNAVKEMYNRTIEFCAWHPDVEKITVRTFNGFGNMVCRSCTDYPIKLAFDDEYACKAFLQDSFDDLFLNDKDFSKKATNFITLFDRPFVDESEFKTRNEYLKHERAHKYVSLNGIKVKSHQELQIANFLLLNGISFIYEQNFPLMREDLNPQYQSYAPDFYLPDYEIYHEHYGIDENGDVPDWFGYKPPFQNARDQYHNGIQWKESIHAKYETRLIKTYSFQAKRGRLLLYLKQQLENLGVEFKPMKAEDILPAIKETEHYENFIGLVYTFLQLMKSNNASPENFKQFSGDQRLRVFLDVFTPLYQRYEQKLIANHSIDFSDMINSAAHRISSSEYDKKYKYILVDEFQDMSLGRYGLLKALKKANPSAKLYAVGDDWQSIFRFTGSDISIITEFSSHFGVSANSEVLKTYRFNREILELSSGFIQKNPAQLTKSLSSEMEALHPSFELCPISVYGSAASQALFKWDMLNEIISRISLQKQSAKIFIIGRYKHNMPPDLNELQKKYTSHTISYFTAHSAKGLTCDYAILMDLDSGVYGFPSEMADDPILSYLLHEGDDFENAEERRLFYVALTRARHKVFLLYNQFSPSKFIDQLIADRVVSHSGRSNQLCPECSGILMERKGKEEKFIGCSNYPSCRYTTPIAG</sequence>
<dbReference type="Gene3D" id="3.40.91.30">
    <property type="match status" value="1"/>
</dbReference>
<dbReference type="InterPro" id="IPR013498">
    <property type="entry name" value="Topo_IA_Znf"/>
</dbReference>
<dbReference type="SUPFAM" id="SSF52540">
    <property type="entry name" value="P-loop containing nucleoside triphosphate hydrolases"/>
    <property type="match status" value="1"/>
</dbReference>
<proteinExistence type="inferred from homology"/>
<evidence type="ECO:0000256" key="7">
    <source>
        <dbReference type="ARBA" id="ARBA00034617"/>
    </source>
</evidence>
<dbReference type="PANTHER" id="PTHR11070">
    <property type="entry name" value="UVRD / RECB / PCRA DNA HELICASE FAMILY MEMBER"/>
    <property type="match status" value="1"/>
</dbReference>
<evidence type="ECO:0000256" key="9">
    <source>
        <dbReference type="ARBA" id="ARBA00048988"/>
    </source>
</evidence>
<keyword evidence="4 10" id="KW-0347">Helicase</keyword>
<feature type="domain" description="UvrD-like helicase ATP-binding" evidence="12">
    <location>
        <begin position="139"/>
        <end position="608"/>
    </location>
</feature>
<comment type="caution">
    <text evidence="13">The sequence shown here is derived from an EMBL/GenBank/DDBJ whole genome shotgun (WGS) entry which is preliminary data.</text>
</comment>
<dbReference type="EC" id="5.6.2.4" evidence="8"/>
<keyword evidence="11" id="KW-0812">Transmembrane</keyword>
<dbReference type="PROSITE" id="PS51198">
    <property type="entry name" value="UVRD_HELICASE_ATP_BIND"/>
    <property type="match status" value="1"/>
</dbReference>
<keyword evidence="3 10" id="KW-0378">Hydrolase</keyword>
<feature type="binding site" evidence="10">
    <location>
        <begin position="160"/>
        <end position="167"/>
    </location>
    <ligand>
        <name>ATP</name>
        <dbReference type="ChEBI" id="CHEBI:30616"/>
    </ligand>
</feature>
<name>A0A4V5P2U5_9SPHI</name>
<dbReference type="PANTHER" id="PTHR11070:SF63">
    <property type="entry name" value="DNA HELICASE IV"/>
    <property type="match status" value="1"/>
</dbReference>
<dbReference type="GO" id="GO:0003677">
    <property type="term" value="F:DNA binding"/>
    <property type="evidence" value="ECO:0007669"/>
    <property type="project" value="InterPro"/>
</dbReference>
<dbReference type="InterPro" id="IPR014016">
    <property type="entry name" value="UvrD-like_ATP-bd"/>
</dbReference>
<evidence type="ECO:0000256" key="1">
    <source>
        <dbReference type="ARBA" id="ARBA00009922"/>
    </source>
</evidence>
<dbReference type="EMBL" id="SWBQ01000001">
    <property type="protein sequence ID" value="TKC09682.1"/>
    <property type="molecule type" value="Genomic_DNA"/>
</dbReference>
<dbReference type="Pfam" id="PF00580">
    <property type="entry name" value="UvrD-helicase"/>
    <property type="match status" value="1"/>
</dbReference>